<accession>A0A0E9TI00</accession>
<sequence length="37" mass="4500">MLGAMNFSWFYFRRLIPSCTCTQSCILRDWISLQYFT</sequence>
<dbReference type="AlphaFoldDB" id="A0A0E9TI00"/>
<reference evidence="1" key="2">
    <citation type="journal article" date="2015" name="Fish Shellfish Immunol.">
        <title>Early steps in the European eel (Anguilla anguilla)-Vibrio vulnificus interaction in the gills: Role of the RtxA13 toxin.</title>
        <authorList>
            <person name="Callol A."/>
            <person name="Pajuelo D."/>
            <person name="Ebbesson L."/>
            <person name="Teles M."/>
            <person name="MacKenzie S."/>
            <person name="Amaro C."/>
        </authorList>
    </citation>
    <scope>NUCLEOTIDE SEQUENCE</scope>
</reference>
<reference evidence="1" key="1">
    <citation type="submission" date="2014-11" db="EMBL/GenBank/DDBJ databases">
        <authorList>
            <person name="Amaro Gonzalez C."/>
        </authorList>
    </citation>
    <scope>NUCLEOTIDE SEQUENCE</scope>
</reference>
<dbReference type="EMBL" id="GBXM01056244">
    <property type="protein sequence ID" value="JAH52333.1"/>
    <property type="molecule type" value="Transcribed_RNA"/>
</dbReference>
<organism evidence="1">
    <name type="scientific">Anguilla anguilla</name>
    <name type="common">European freshwater eel</name>
    <name type="synonym">Muraena anguilla</name>
    <dbReference type="NCBI Taxonomy" id="7936"/>
    <lineage>
        <taxon>Eukaryota</taxon>
        <taxon>Metazoa</taxon>
        <taxon>Chordata</taxon>
        <taxon>Craniata</taxon>
        <taxon>Vertebrata</taxon>
        <taxon>Euteleostomi</taxon>
        <taxon>Actinopterygii</taxon>
        <taxon>Neopterygii</taxon>
        <taxon>Teleostei</taxon>
        <taxon>Anguilliformes</taxon>
        <taxon>Anguillidae</taxon>
        <taxon>Anguilla</taxon>
    </lineage>
</organism>
<proteinExistence type="predicted"/>
<name>A0A0E9TI00_ANGAN</name>
<evidence type="ECO:0000313" key="1">
    <source>
        <dbReference type="EMBL" id="JAH52333.1"/>
    </source>
</evidence>
<protein>
    <submittedName>
        <fullName evidence="1">Uncharacterized protein</fullName>
    </submittedName>
</protein>